<organism evidence="2 3">
    <name type="scientific">Acrocarpospora phusangensis</name>
    <dbReference type="NCBI Taxonomy" id="1070424"/>
    <lineage>
        <taxon>Bacteria</taxon>
        <taxon>Bacillati</taxon>
        <taxon>Actinomycetota</taxon>
        <taxon>Actinomycetes</taxon>
        <taxon>Streptosporangiales</taxon>
        <taxon>Streptosporangiaceae</taxon>
        <taxon>Acrocarpospora</taxon>
    </lineage>
</organism>
<name>A0A919QHW4_9ACTN</name>
<gene>
    <name evidence="2" type="ORF">Aph01nite_74030</name>
</gene>
<comment type="caution">
    <text evidence="2">The sequence shown here is derived from an EMBL/GenBank/DDBJ whole genome shotgun (WGS) entry which is preliminary data.</text>
</comment>
<feature type="region of interest" description="Disordered" evidence="1">
    <location>
        <begin position="118"/>
        <end position="147"/>
    </location>
</feature>
<proteinExistence type="predicted"/>
<evidence type="ECO:0000313" key="3">
    <source>
        <dbReference type="Proteomes" id="UP000640052"/>
    </source>
</evidence>
<sequence>MAGFVLLNCRLFTGGADLTGQSNKIELSCELEEKPTTNYASEGWKEVIGSLFATKISGAGQWQAGDPGQVDDATWAELTGRTRHPWTVCPESADVGELAYFTDVLRGSYKLGEGVGEVAPWESSGSGSAPLLRGTAAHPPGTPRTATGTGTGLNLGALAEGQRMFAALHVLSIAGTDTPTITARVESDADNTWATPTTRATFAAATVRGGQFIASTAGPVTDTWWRIAWTITGTAPSFLFAAALGIA</sequence>
<keyword evidence="3" id="KW-1185">Reference proteome</keyword>
<feature type="compositionally biased region" description="Low complexity" evidence="1">
    <location>
        <begin position="134"/>
        <end position="147"/>
    </location>
</feature>
<accession>A0A919QHW4</accession>
<dbReference type="AlphaFoldDB" id="A0A919QHW4"/>
<protein>
    <submittedName>
        <fullName evidence="2">Uncharacterized protein</fullName>
    </submittedName>
</protein>
<dbReference type="RefSeq" id="WP_204045710.1">
    <property type="nucleotide sequence ID" value="NZ_BOOA01000108.1"/>
</dbReference>
<dbReference type="EMBL" id="BOOA01000108">
    <property type="protein sequence ID" value="GIH29093.1"/>
    <property type="molecule type" value="Genomic_DNA"/>
</dbReference>
<dbReference type="Proteomes" id="UP000640052">
    <property type="component" value="Unassembled WGS sequence"/>
</dbReference>
<evidence type="ECO:0000256" key="1">
    <source>
        <dbReference type="SAM" id="MobiDB-lite"/>
    </source>
</evidence>
<evidence type="ECO:0000313" key="2">
    <source>
        <dbReference type="EMBL" id="GIH29093.1"/>
    </source>
</evidence>
<reference evidence="2" key="1">
    <citation type="submission" date="2021-01" db="EMBL/GenBank/DDBJ databases">
        <title>Whole genome shotgun sequence of Acrocarpospora phusangensis NBRC 108782.</title>
        <authorList>
            <person name="Komaki H."/>
            <person name="Tamura T."/>
        </authorList>
    </citation>
    <scope>NUCLEOTIDE SEQUENCE</scope>
    <source>
        <strain evidence="2">NBRC 108782</strain>
    </source>
</reference>